<keyword evidence="3" id="KW-1185">Reference proteome</keyword>
<dbReference type="PROSITE" id="PS50011">
    <property type="entry name" value="PROTEIN_KINASE_DOM"/>
    <property type="match status" value="1"/>
</dbReference>
<evidence type="ECO:0000313" key="3">
    <source>
        <dbReference type="Proteomes" id="UP000293342"/>
    </source>
</evidence>
<dbReference type="InterPro" id="IPR000719">
    <property type="entry name" value="Prot_kinase_dom"/>
</dbReference>
<dbReference type="GO" id="GO:0005524">
    <property type="term" value="F:ATP binding"/>
    <property type="evidence" value="ECO:0007669"/>
    <property type="project" value="InterPro"/>
</dbReference>
<dbReference type="GO" id="GO:0004672">
    <property type="term" value="F:protein kinase activity"/>
    <property type="evidence" value="ECO:0007669"/>
    <property type="project" value="InterPro"/>
</dbReference>
<dbReference type="Pfam" id="PF01636">
    <property type="entry name" value="APH"/>
    <property type="match status" value="1"/>
</dbReference>
<protein>
    <submittedName>
        <fullName evidence="2">Aminoglycoside phosphotransferase family protein</fullName>
    </submittedName>
</protein>
<evidence type="ECO:0000313" key="2">
    <source>
        <dbReference type="EMBL" id="TCC44675.1"/>
    </source>
</evidence>
<dbReference type="AlphaFoldDB" id="A0A4R0JRJ6"/>
<name>A0A4R0JRJ6_9ACTN</name>
<comment type="caution">
    <text evidence="2">The sequence shown here is derived from an EMBL/GenBank/DDBJ whole genome shotgun (WGS) entry which is preliminary data.</text>
</comment>
<keyword evidence="2" id="KW-0808">Transferase</keyword>
<sequence length="276" mass="30588">MELIGQGMEGAVYDVGDGRVRKIWFDRRPDDVRPMQAFLDELPPLPFRTPRIREIHADGNGLAVSVEDKLTGTPMHEANLPEEDALDAFVGVVEALGTTTAGPASKELLVLNQPFWRDGLSWGEALAALVRRRAAESAPHLERDVADFTTLLARLTAALEQIELDHLSVVHGDICPPNLLMDSERTAAVLDWGFYSTAGDNTFDAALAAGFFDMYGPQARRLDTLLLDRFEKLGHDRERMHLYRAAYAITTATIYDADAQDGHYAWCVADLNRLPV</sequence>
<dbReference type="Gene3D" id="3.90.1200.10">
    <property type="match status" value="1"/>
</dbReference>
<accession>A0A4R0JRJ6</accession>
<dbReference type="RefSeq" id="WP_131517899.1">
    <property type="nucleotide sequence ID" value="NZ_SJKD01000009.1"/>
</dbReference>
<dbReference type="InterPro" id="IPR002575">
    <property type="entry name" value="Aminoglycoside_PTrfase"/>
</dbReference>
<organism evidence="2 3">
    <name type="scientific">Kribbella capetownensis</name>
    <dbReference type="NCBI Taxonomy" id="1572659"/>
    <lineage>
        <taxon>Bacteria</taxon>
        <taxon>Bacillati</taxon>
        <taxon>Actinomycetota</taxon>
        <taxon>Actinomycetes</taxon>
        <taxon>Propionibacteriales</taxon>
        <taxon>Kribbellaceae</taxon>
        <taxon>Kribbella</taxon>
    </lineage>
</organism>
<gene>
    <name evidence="2" type="ORF">E0H75_34500</name>
</gene>
<proteinExistence type="predicted"/>
<dbReference type="SUPFAM" id="SSF56112">
    <property type="entry name" value="Protein kinase-like (PK-like)"/>
    <property type="match status" value="1"/>
</dbReference>
<reference evidence="2 3" key="1">
    <citation type="submission" date="2019-02" db="EMBL/GenBank/DDBJ databases">
        <title>Kribbella capetownensis sp. nov. and Kribbella speibonae sp. nov., isolated from soil.</title>
        <authorList>
            <person name="Curtis S.M."/>
            <person name="Norton I."/>
            <person name="Everest G.J."/>
            <person name="Meyers P.R."/>
        </authorList>
    </citation>
    <scope>NUCLEOTIDE SEQUENCE [LARGE SCALE GENOMIC DNA]</scope>
    <source>
        <strain evidence="2 3">YM53</strain>
    </source>
</reference>
<dbReference type="OrthoDB" id="4020008at2"/>
<dbReference type="Proteomes" id="UP000293342">
    <property type="component" value="Unassembled WGS sequence"/>
</dbReference>
<dbReference type="InterPro" id="IPR011009">
    <property type="entry name" value="Kinase-like_dom_sf"/>
</dbReference>
<feature type="domain" description="Protein kinase" evidence="1">
    <location>
        <begin position="1"/>
        <end position="276"/>
    </location>
</feature>
<dbReference type="EMBL" id="SJKD01000009">
    <property type="protein sequence ID" value="TCC44675.1"/>
    <property type="molecule type" value="Genomic_DNA"/>
</dbReference>
<evidence type="ECO:0000259" key="1">
    <source>
        <dbReference type="PROSITE" id="PS50011"/>
    </source>
</evidence>